<gene>
    <name evidence="1" type="ORF">MNBD_GAMMA13-443</name>
</gene>
<dbReference type="GO" id="GO:0005524">
    <property type="term" value="F:ATP binding"/>
    <property type="evidence" value="ECO:0007669"/>
    <property type="project" value="TreeGrafter"/>
</dbReference>
<dbReference type="PRINTS" id="PR00340">
    <property type="entry name" value="PIIGLNB"/>
</dbReference>
<dbReference type="SMART" id="SM00938">
    <property type="entry name" value="P-II"/>
    <property type="match status" value="1"/>
</dbReference>
<name>A0A3B0Y3V0_9ZZZZ</name>
<proteinExistence type="predicted"/>
<reference evidence="1" key="1">
    <citation type="submission" date="2018-06" db="EMBL/GenBank/DDBJ databases">
        <authorList>
            <person name="Zhirakovskaya E."/>
        </authorList>
    </citation>
    <scope>NUCLEOTIDE SEQUENCE</scope>
</reference>
<sequence length="109" mass="12212">MKFRKVTAIFRPDRLEAVEECLRGMGVPGVSVTKVKGFGEYANFYESDWMCTHVRIEVFIGKLKADEIAEAIIEAAHTGIEGDGIVAVLPVESVYHIRTKEKCEYDACK</sequence>
<dbReference type="InterPro" id="IPR002187">
    <property type="entry name" value="N-reg_PII"/>
</dbReference>
<dbReference type="PROSITE" id="PS51343">
    <property type="entry name" value="PII_GLNB_DOM"/>
    <property type="match status" value="1"/>
</dbReference>
<dbReference type="Gene3D" id="3.30.70.120">
    <property type="match status" value="1"/>
</dbReference>
<dbReference type="PANTHER" id="PTHR30115:SF11">
    <property type="entry name" value="NITROGEN REGULATORY PROTEIN P-II HOMOLOG"/>
    <property type="match status" value="1"/>
</dbReference>
<dbReference type="InterPro" id="IPR015867">
    <property type="entry name" value="N-reg_PII/ATP_PRibTrfase_C"/>
</dbReference>
<dbReference type="GO" id="GO:0005829">
    <property type="term" value="C:cytosol"/>
    <property type="evidence" value="ECO:0007669"/>
    <property type="project" value="TreeGrafter"/>
</dbReference>
<accession>A0A3B0Y3V0</accession>
<dbReference type="GO" id="GO:0030234">
    <property type="term" value="F:enzyme regulator activity"/>
    <property type="evidence" value="ECO:0007669"/>
    <property type="project" value="InterPro"/>
</dbReference>
<dbReference type="GO" id="GO:0006808">
    <property type="term" value="P:regulation of nitrogen utilization"/>
    <property type="evidence" value="ECO:0007669"/>
    <property type="project" value="InterPro"/>
</dbReference>
<dbReference type="AlphaFoldDB" id="A0A3B0Y3V0"/>
<dbReference type="PANTHER" id="PTHR30115">
    <property type="entry name" value="NITROGEN REGULATORY PROTEIN P-II"/>
    <property type="match status" value="1"/>
</dbReference>
<evidence type="ECO:0000313" key="1">
    <source>
        <dbReference type="EMBL" id="VAW71510.1"/>
    </source>
</evidence>
<dbReference type="SUPFAM" id="SSF54913">
    <property type="entry name" value="GlnB-like"/>
    <property type="match status" value="1"/>
</dbReference>
<evidence type="ECO:0008006" key="2">
    <source>
        <dbReference type="Google" id="ProtNLM"/>
    </source>
</evidence>
<dbReference type="EMBL" id="UOFK01000004">
    <property type="protein sequence ID" value="VAW71510.1"/>
    <property type="molecule type" value="Genomic_DNA"/>
</dbReference>
<dbReference type="Pfam" id="PF00543">
    <property type="entry name" value="P-II"/>
    <property type="match status" value="1"/>
</dbReference>
<protein>
    <recommendedName>
        <fullName evidence="2">Nitrogen regulatory protein P-II</fullName>
    </recommendedName>
</protein>
<dbReference type="InterPro" id="IPR011322">
    <property type="entry name" value="N-reg_PII-like_a/b"/>
</dbReference>
<organism evidence="1">
    <name type="scientific">hydrothermal vent metagenome</name>
    <dbReference type="NCBI Taxonomy" id="652676"/>
    <lineage>
        <taxon>unclassified sequences</taxon>
        <taxon>metagenomes</taxon>
        <taxon>ecological metagenomes</taxon>
    </lineage>
</organism>